<keyword evidence="2" id="KW-0540">Nuclease</keyword>
<protein>
    <submittedName>
        <fullName evidence="6">VRR-NUC domain-containing protein</fullName>
    </submittedName>
</protein>
<evidence type="ECO:0000256" key="3">
    <source>
        <dbReference type="ARBA" id="ARBA00022801"/>
    </source>
</evidence>
<evidence type="ECO:0000313" key="7">
    <source>
        <dbReference type="Proteomes" id="UP000249016"/>
    </source>
</evidence>
<dbReference type="RefSeq" id="WP_111346860.1">
    <property type="nucleotide sequence ID" value="NZ_QLII01000001.1"/>
</dbReference>
<dbReference type="InterPro" id="IPR011335">
    <property type="entry name" value="Restrct_endonuc-II-like"/>
</dbReference>
<evidence type="ECO:0000256" key="2">
    <source>
        <dbReference type="ARBA" id="ARBA00022722"/>
    </source>
</evidence>
<dbReference type="Proteomes" id="UP000249016">
    <property type="component" value="Unassembled WGS sequence"/>
</dbReference>
<feature type="region of interest" description="Disordered" evidence="4">
    <location>
        <begin position="14"/>
        <end position="33"/>
    </location>
</feature>
<dbReference type="GO" id="GO:0003676">
    <property type="term" value="F:nucleic acid binding"/>
    <property type="evidence" value="ECO:0007669"/>
    <property type="project" value="InterPro"/>
</dbReference>
<sequence>MSQLPAFRELQNFIGEQTARKPHRTEPKPETANQLTQRIVKHVRANGGYATRQQSTGTYRDDLKKYVPSQQRAGMPDVFCIVEGRAVLVEIKAGKDKLSAVQKQTIADLERAGAWVYIAHTFEGFQEWFTAQFLTPPF</sequence>
<dbReference type="InterPro" id="IPR014883">
    <property type="entry name" value="VRR_NUC"/>
</dbReference>
<keyword evidence="3" id="KW-0378">Hydrolase</keyword>
<gene>
    <name evidence="6" type="ORF">HMF3257_26455</name>
</gene>
<dbReference type="EMBL" id="QLII01000001">
    <property type="protein sequence ID" value="RAI76829.1"/>
    <property type="molecule type" value="Genomic_DNA"/>
</dbReference>
<comment type="cofactor">
    <cofactor evidence="1">
        <name>Mg(2+)</name>
        <dbReference type="ChEBI" id="CHEBI:18420"/>
    </cofactor>
</comment>
<proteinExistence type="predicted"/>
<comment type="caution">
    <text evidence="6">The sequence shown here is derived from an EMBL/GenBank/DDBJ whole genome shotgun (WGS) entry which is preliminary data.</text>
</comment>
<evidence type="ECO:0000256" key="1">
    <source>
        <dbReference type="ARBA" id="ARBA00001946"/>
    </source>
</evidence>
<organism evidence="6 7">
    <name type="scientific">Spirosoma telluris</name>
    <dbReference type="NCBI Taxonomy" id="2183553"/>
    <lineage>
        <taxon>Bacteria</taxon>
        <taxon>Pseudomonadati</taxon>
        <taxon>Bacteroidota</taxon>
        <taxon>Cytophagia</taxon>
        <taxon>Cytophagales</taxon>
        <taxon>Cytophagaceae</taxon>
        <taxon>Spirosoma</taxon>
    </lineage>
</organism>
<keyword evidence="7" id="KW-1185">Reference proteome</keyword>
<dbReference type="Gene3D" id="3.40.1350.10">
    <property type="match status" value="1"/>
</dbReference>
<evidence type="ECO:0000313" key="6">
    <source>
        <dbReference type="EMBL" id="RAI76829.1"/>
    </source>
</evidence>
<name>A0A327NQW1_9BACT</name>
<dbReference type="SMART" id="SM00990">
    <property type="entry name" value="VRR_NUC"/>
    <property type="match status" value="1"/>
</dbReference>
<dbReference type="SUPFAM" id="SSF52980">
    <property type="entry name" value="Restriction endonuclease-like"/>
    <property type="match status" value="1"/>
</dbReference>
<dbReference type="GO" id="GO:0016788">
    <property type="term" value="F:hydrolase activity, acting on ester bonds"/>
    <property type="evidence" value="ECO:0007669"/>
    <property type="project" value="InterPro"/>
</dbReference>
<accession>A0A327NQW1</accession>
<feature type="domain" description="VRR-NUC" evidence="5">
    <location>
        <begin position="44"/>
        <end position="123"/>
    </location>
</feature>
<dbReference type="OrthoDB" id="956296at2"/>
<evidence type="ECO:0000256" key="4">
    <source>
        <dbReference type="SAM" id="MobiDB-lite"/>
    </source>
</evidence>
<evidence type="ECO:0000259" key="5">
    <source>
        <dbReference type="SMART" id="SM00990"/>
    </source>
</evidence>
<dbReference type="Pfam" id="PF08774">
    <property type="entry name" value="VRR_NUC"/>
    <property type="match status" value="1"/>
</dbReference>
<reference evidence="6 7" key="1">
    <citation type="submission" date="2018-06" db="EMBL/GenBank/DDBJ databases">
        <title>Spirosoma sp. HMF3257 Genome sequencing and assembly.</title>
        <authorList>
            <person name="Kang H."/>
            <person name="Cha I."/>
            <person name="Kim H."/>
            <person name="Kang J."/>
            <person name="Joh K."/>
        </authorList>
    </citation>
    <scope>NUCLEOTIDE SEQUENCE [LARGE SCALE GENOMIC DNA]</scope>
    <source>
        <strain evidence="6 7">HMF3257</strain>
    </source>
</reference>
<dbReference type="GO" id="GO:0004518">
    <property type="term" value="F:nuclease activity"/>
    <property type="evidence" value="ECO:0007669"/>
    <property type="project" value="UniProtKB-KW"/>
</dbReference>
<dbReference type="InterPro" id="IPR011856">
    <property type="entry name" value="tRNA_endonuc-like_dom_sf"/>
</dbReference>
<dbReference type="AlphaFoldDB" id="A0A327NQW1"/>